<proteinExistence type="predicted"/>
<gene>
    <name evidence="1" type="ORF">UFOVP679_21</name>
</gene>
<accession>A0A6J5NFE2</accession>
<evidence type="ECO:0000313" key="1">
    <source>
        <dbReference type="EMBL" id="CAB4157412.1"/>
    </source>
</evidence>
<dbReference type="EMBL" id="LR796660">
    <property type="protein sequence ID" value="CAB4157412.1"/>
    <property type="molecule type" value="Genomic_DNA"/>
</dbReference>
<name>A0A6J5NFE2_9CAUD</name>
<organism evidence="1">
    <name type="scientific">uncultured Caudovirales phage</name>
    <dbReference type="NCBI Taxonomy" id="2100421"/>
    <lineage>
        <taxon>Viruses</taxon>
        <taxon>Duplodnaviria</taxon>
        <taxon>Heunggongvirae</taxon>
        <taxon>Uroviricota</taxon>
        <taxon>Caudoviricetes</taxon>
        <taxon>Peduoviridae</taxon>
        <taxon>Maltschvirus</taxon>
        <taxon>Maltschvirus maltsch</taxon>
    </lineage>
</organism>
<sequence length="66" mass="7533">MTATEYRAAILALGLSQVKAGEALEISERTSRRYAQTGVPEYAITRIKRRLQRLADARKEKQDEPR</sequence>
<reference evidence="1" key="1">
    <citation type="submission" date="2020-04" db="EMBL/GenBank/DDBJ databases">
        <authorList>
            <person name="Chiriac C."/>
            <person name="Salcher M."/>
            <person name="Ghai R."/>
            <person name="Kavagutti S V."/>
        </authorList>
    </citation>
    <scope>NUCLEOTIDE SEQUENCE</scope>
</reference>
<protein>
    <submittedName>
        <fullName evidence="1">Uncharacterized protein</fullName>
    </submittedName>
</protein>